<protein>
    <submittedName>
        <fullName evidence="5">Methyltransferase family 23, putative</fullName>
    </submittedName>
</protein>
<dbReference type="Gene3D" id="3.40.50.150">
    <property type="entry name" value="Vaccinia Virus protein VP39"/>
    <property type="match status" value="1"/>
</dbReference>
<dbReference type="SUPFAM" id="SSF53335">
    <property type="entry name" value="S-adenosyl-L-methionine-dependent methyltransferases"/>
    <property type="match status" value="1"/>
</dbReference>
<proteinExistence type="inferred from homology"/>
<dbReference type="EMBL" id="CYKH01000377">
    <property type="protein sequence ID" value="CUF66753.1"/>
    <property type="molecule type" value="Genomic_DNA"/>
</dbReference>
<name>A0A0S4ISJ6_BODSA</name>
<dbReference type="VEuPathDB" id="TriTrypDB:BSAL_64665"/>
<dbReference type="InterPro" id="IPR029063">
    <property type="entry name" value="SAM-dependent_MTases_sf"/>
</dbReference>
<evidence type="ECO:0000256" key="4">
    <source>
        <dbReference type="SAM" id="MobiDB-lite"/>
    </source>
</evidence>
<dbReference type="PANTHER" id="PTHR22809:SF14">
    <property type="entry name" value="TRNA N(3)-METHYLCYTIDINE METHYLTRANSFERASE"/>
    <property type="match status" value="1"/>
</dbReference>
<dbReference type="AlphaFoldDB" id="A0A0S4ISJ6"/>
<reference evidence="6" key="1">
    <citation type="submission" date="2015-09" db="EMBL/GenBank/DDBJ databases">
        <authorList>
            <consortium name="Pathogen Informatics"/>
        </authorList>
    </citation>
    <scope>NUCLEOTIDE SEQUENCE [LARGE SCALE GENOMIC DNA]</scope>
    <source>
        <strain evidence="6">Lake Konstanz</strain>
    </source>
</reference>
<evidence type="ECO:0000256" key="1">
    <source>
        <dbReference type="ARBA" id="ARBA00009725"/>
    </source>
</evidence>
<dbReference type="Proteomes" id="UP000051952">
    <property type="component" value="Unassembled WGS sequence"/>
</dbReference>
<dbReference type="OrthoDB" id="417697at2759"/>
<gene>
    <name evidence="5" type="ORF">BSAL_64665</name>
</gene>
<accession>A0A0S4ISJ6</accession>
<evidence type="ECO:0000313" key="5">
    <source>
        <dbReference type="EMBL" id="CUF66753.1"/>
    </source>
</evidence>
<dbReference type="GO" id="GO:0032259">
    <property type="term" value="P:methylation"/>
    <property type="evidence" value="ECO:0007669"/>
    <property type="project" value="UniProtKB-KW"/>
</dbReference>
<dbReference type="OMA" id="KLHANDF"/>
<keyword evidence="6" id="KW-1185">Reference proteome</keyword>
<dbReference type="Pfam" id="PF13489">
    <property type="entry name" value="Methyltransf_23"/>
    <property type="match status" value="1"/>
</dbReference>
<dbReference type="InterPro" id="IPR026113">
    <property type="entry name" value="METTL2/6/8-like"/>
</dbReference>
<sequence length="442" mass="49254">MCDGETAEPIKQPVRSDEGTETEQSVKRTRRGEKFTPANEVNLHGNDFEWVDLLKELSSEDLILYQQIRQKCSEKLQRVHNELISVRKVKKCADCFYPLGHDNNVGVLEVTPTSEADAPSPASVPAQCSSAAAEHTHDPQSWERHYMTNKQHFPVKNYIVHAFPSLIPRMYPGQSHKEALDALCGVSSTSDASQQPPPPPALSYVESVGGRVVMEAGCGTGSVTHPLMKLFPKDTFICHDVSGTAVDILRSHDVSKLHVAQGGQLETFVLDLSRGGHALTAAVEEYCMHSLGNRASKGNTDFILLVFVLSAMPSLQHMVHALRQLRSYLRPVTGRLLFRDYGALDHNFFRFHRQDNMFLESSLNFLKGDGTEQFFYDIETVHELFALSGLAPASETVYHCNRIVNRKNGKRMDKVFVNGEFCVAPLPEDASDAKDLKNTKTD</sequence>
<feature type="region of interest" description="Disordered" evidence="4">
    <location>
        <begin position="1"/>
        <end position="31"/>
    </location>
</feature>
<organism evidence="5 6">
    <name type="scientific">Bodo saltans</name>
    <name type="common">Flagellated protozoan</name>
    <dbReference type="NCBI Taxonomy" id="75058"/>
    <lineage>
        <taxon>Eukaryota</taxon>
        <taxon>Discoba</taxon>
        <taxon>Euglenozoa</taxon>
        <taxon>Kinetoplastea</taxon>
        <taxon>Metakinetoplastina</taxon>
        <taxon>Eubodonida</taxon>
        <taxon>Bodonidae</taxon>
        <taxon>Bodo</taxon>
    </lineage>
</organism>
<evidence type="ECO:0000256" key="3">
    <source>
        <dbReference type="ARBA" id="ARBA00022679"/>
    </source>
</evidence>
<evidence type="ECO:0000313" key="6">
    <source>
        <dbReference type="Proteomes" id="UP000051952"/>
    </source>
</evidence>
<dbReference type="PANTHER" id="PTHR22809">
    <property type="entry name" value="METHYLTRANSFERASE-RELATED"/>
    <property type="match status" value="1"/>
</dbReference>
<keyword evidence="3 5" id="KW-0808">Transferase</keyword>
<dbReference type="GO" id="GO:0008173">
    <property type="term" value="F:RNA methyltransferase activity"/>
    <property type="evidence" value="ECO:0007669"/>
    <property type="project" value="UniProtKB-ARBA"/>
</dbReference>
<keyword evidence="2 5" id="KW-0489">Methyltransferase</keyword>
<comment type="similarity">
    <text evidence="1">Belongs to the methyltransferase superfamily. METL family.</text>
</comment>
<evidence type="ECO:0000256" key="2">
    <source>
        <dbReference type="ARBA" id="ARBA00022603"/>
    </source>
</evidence>
<dbReference type="GO" id="GO:0008757">
    <property type="term" value="F:S-adenosylmethionine-dependent methyltransferase activity"/>
    <property type="evidence" value="ECO:0007669"/>
    <property type="project" value="UniProtKB-ARBA"/>
</dbReference>